<sequence length="98" mass="10842">MDDTEEEQLPLPFVISAVLLHIISVGPQGVETSCREGSDVTGVKTDFEVNEGRAGHSPPGYSTFFGTQQTKTLRQFKNLIINGVDRGKSWILIRRARP</sequence>
<evidence type="ECO:0000313" key="2">
    <source>
        <dbReference type="EMBL" id="GBO33613.1"/>
    </source>
</evidence>
<reference evidence="2 3" key="1">
    <citation type="journal article" date="2019" name="Sci. Rep.">
        <title>Orb-weaving spider Araneus ventricosus genome elucidates the spidroin gene catalogue.</title>
        <authorList>
            <person name="Kono N."/>
            <person name="Nakamura H."/>
            <person name="Ohtoshi R."/>
            <person name="Moran D.A.P."/>
            <person name="Shinohara A."/>
            <person name="Yoshida Y."/>
            <person name="Fujiwara M."/>
            <person name="Mori M."/>
            <person name="Tomita M."/>
            <person name="Arakawa K."/>
        </authorList>
    </citation>
    <scope>NUCLEOTIDE SEQUENCE [LARGE SCALE GENOMIC DNA]</scope>
</reference>
<evidence type="ECO:0000313" key="3">
    <source>
        <dbReference type="Proteomes" id="UP000499080"/>
    </source>
</evidence>
<comment type="caution">
    <text evidence="2">The sequence shown here is derived from an EMBL/GenBank/DDBJ whole genome shotgun (WGS) entry which is preliminary data.</text>
</comment>
<accession>A0A4Y2W7F1</accession>
<keyword evidence="3" id="KW-1185">Reference proteome</keyword>
<name>A0A4Y2W7F1_ARAVE</name>
<dbReference type="EMBL" id="BGPR01055701">
    <property type="protein sequence ID" value="GBO32256.1"/>
    <property type="molecule type" value="Genomic_DNA"/>
</dbReference>
<organism evidence="2 3">
    <name type="scientific">Araneus ventricosus</name>
    <name type="common">Orbweaver spider</name>
    <name type="synonym">Epeira ventricosa</name>
    <dbReference type="NCBI Taxonomy" id="182803"/>
    <lineage>
        <taxon>Eukaryota</taxon>
        <taxon>Metazoa</taxon>
        <taxon>Ecdysozoa</taxon>
        <taxon>Arthropoda</taxon>
        <taxon>Chelicerata</taxon>
        <taxon>Arachnida</taxon>
        <taxon>Araneae</taxon>
        <taxon>Araneomorphae</taxon>
        <taxon>Entelegynae</taxon>
        <taxon>Araneoidea</taxon>
        <taxon>Araneidae</taxon>
        <taxon>Araneus</taxon>
    </lineage>
</organism>
<dbReference type="AlphaFoldDB" id="A0A4Y2W7F1"/>
<evidence type="ECO:0000313" key="1">
    <source>
        <dbReference type="EMBL" id="GBO32256.1"/>
    </source>
</evidence>
<dbReference type="EMBL" id="BGPR01057251">
    <property type="protein sequence ID" value="GBO33613.1"/>
    <property type="molecule type" value="Genomic_DNA"/>
</dbReference>
<protein>
    <submittedName>
        <fullName evidence="2">Uncharacterized protein</fullName>
    </submittedName>
</protein>
<proteinExistence type="predicted"/>
<dbReference type="Proteomes" id="UP000499080">
    <property type="component" value="Unassembled WGS sequence"/>
</dbReference>
<gene>
    <name evidence="2" type="ORF">AVEN_160571_1</name>
    <name evidence="1" type="ORF">AVEN_171038_1</name>
</gene>